<protein>
    <submittedName>
        <fullName evidence="1">Uncharacterized protein</fullName>
    </submittedName>
</protein>
<name>A0ACB9PJ31_BAUVA</name>
<proteinExistence type="predicted"/>
<evidence type="ECO:0000313" key="2">
    <source>
        <dbReference type="Proteomes" id="UP000828941"/>
    </source>
</evidence>
<reference evidence="1 2" key="1">
    <citation type="journal article" date="2022" name="DNA Res.">
        <title>Chromosomal-level genome assembly of the orchid tree Bauhinia variegata (Leguminosae; Cercidoideae) supports the allotetraploid origin hypothesis of Bauhinia.</title>
        <authorList>
            <person name="Zhong Y."/>
            <person name="Chen Y."/>
            <person name="Zheng D."/>
            <person name="Pang J."/>
            <person name="Liu Y."/>
            <person name="Luo S."/>
            <person name="Meng S."/>
            <person name="Qian L."/>
            <person name="Wei D."/>
            <person name="Dai S."/>
            <person name="Zhou R."/>
        </authorList>
    </citation>
    <scope>NUCLEOTIDE SEQUENCE [LARGE SCALE GENOMIC DNA]</scope>
    <source>
        <strain evidence="1">BV-YZ2020</strain>
    </source>
</reference>
<sequence length="363" mass="40567">MSPMISISRSNFFCGLTIAFSLCFLYTLNYPNTTQSSSKNSPIDPYKKLHIILNPNATITRLIQTPHVPPSSHPNLPIPVLSKDVTINQSKNTWVRVFLPRNALNHTSSRRRLPLVVFFHGGGFILLSAATRIFHQFCVNMANDIEAVVVSVEYRLAPENRLPEAYDDAMEALHWIRISQQEEDWLARYADYSNCFLMGSSAGGNIAYHAGLRAAAEADHLLPLKIAGLILVQPFFGGVRMTASELRLLNDRALPLSVAYLMWNLSLPVGVDRDHEYCNPMAGNGPKQLDNIRQLGWQVLVTGCDGDPLVDRQIEVVRLMLEKDLQVVGSFDVGDYHGIQDREPLKAKQVYGVIKNFMSSMSA</sequence>
<evidence type="ECO:0000313" key="1">
    <source>
        <dbReference type="EMBL" id="KAI4347476.1"/>
    </source>
</evidence>
<gene>
    <name evidence="1" type="ORF">L6164_008288</name>
</gene>
<organism evidence="1 2">
    <name type="scientific">Bauhinia variegata</name>
    <name type="common">Purple orchid tree</name>
    <name type="synonym">Phanera variegata</name>
    <dbReference type="NCBI Taxonomy" id="167791"/>
    <lineage>
        <taxon>Eukaryota</taxon>
        <taxon>Viridiplantae</taxon>
        <taxon>Streptophyta</taxon>
        <taxon>Embryophyta</taxon>
        <taxon>Tracheophyta</taxon>
        <taxon>Spermatophyta</taxon>
        <taxon>Magnoliopsida</taxon>
        <taxon>eudicotyledons</taxon>
        <taxon>Gunneridae</taxon>
        <taxon>Pentapetalae</taxon>
        <taxon>rosids</taxon>
        <taxon>fabids</taxon>
        <taxon>Fabales</taxon>
        <taxon>Fabaceae</taxon>
        <taxon>Cercidoideae</taxon>
        <taxon>Cercideae</taxon>
        <taxon>Bauhiniinae</taxon>
        <taxon>Bauhinia</taxon>
    </lineage>
</organism>
<accession>A0ACB9PJ31</accession>
<dbReference type="EMBL" id="CM039429">
    <property type="protein sequence ID" value="KAI4347476.1"/>
    <property type="molecule type" value="Genomic_DNA"/>
</dbReference>
<comment type="caution">
    <text evidence="1">The sequence shown here is derived from an EMBL/GenBank/DDBJ whole genome shotgun (WGS) entry which is preliminary data.</text>
</comment>
<dbReference type="Proteomes" id="UP000828941">
    <property type="component" value="Chromosome 4"/>
</dbReference>
<keyword evidence="2" id="KW-1185">Reference proteome</keyword>